<evidence type="ECO:0000256" key="1">
    <source>
        <dbReference type="SAM" id="MobiDB-lite"/>
    </source>
</evidence>
<reference evidence="2" key="1">
    <citation type="submission" date="2020-02" db="EMBL/GenBank/DDBJ databases">
        <authorList>
            <person name="Meier V. D."/>
        </authorList>
    </citation>
    <scope>NUCLEOTIDE SEQUENCE</scope>
    <source>
        <strain evidence="2">AVDCRST_MAG56</strain>
    </source>
</reference>
<gene>
    <name evidence="2" type="ORF">AVDCRST_MAG56-3851</name>
</gene>
<evidence type="ECO:0000313" key="2">
    <source>
        <dbReference type="EMBL" id="CAA9280726.1"/>
    </source>
</evidence>
<feature type="region of interest" description="Disordered" evidence="1">
    <location>
        <begin position="1"/>
        <end position="23"/>
    </location>
</feature>
<proteinExistence type="predicted"/>
<dbReference type="AlphaFoldDB" id="A0A6J4JKJ5"/>
<organism evidence="2">
    <name type="scientific">uncultured Cytophagales bacterium</name>
    <dbReference type="NCBI Taxonomy" id="158755"/>
    <lineage>
        <taxon>Bacteria</taxon>
        <taxon>Pseudomonadati</taxon>
        <taxon>Bacteroidota</taxon>
        <taxon>Sphingobacteriia</taxon>
        <taxon>Sphingobacteriales</taxon>
        <taxon>environmental samples</taxon>
    </lineage>
</organism>
<sequence length="45" mass="4694">MGAAAQRAQPPAEGEKLPPAVEKTKTHVADTGFWYASGTTARTHG</sequence>
<dbReference type="EMBL" id="CADCTQ010000311">
    <property type="protein sequence ID" value="CAA9280726.1"/>
    <property type="molecule type" value="Genomic_DNA"/>
</dbReference>
<name>A0A6J4JKJ5_9SPHI</name>
<protein>
    <submittedName>
        <fullName evidence="2">Uncharacterized protein</fullName>
    </submittedName>
</protein>
<accession>A0A6J4JKJ5</accession>